<gene>
    <name evidence="2" type="ORF">COW36_20435</name>
</gene>
<keyword evidence="1" id="KW-0732">Signal</keyword>
<protein>
    <recommendedName>
        <fullName evidence="4">Lipoprotein</fullName>
    </recommendedName>
</protein>
<sequence length="188" mass="20621">MPKFSFKLLLPILATALLLPSCQQAPLLNSSMQMTQLQRFSLPRSPRAASDLVEAPGFKAGDNLNVKGPLWYSGSGKVHTLTPDAFKIEFSIASYHLIVSAERINATQAKFVTVDVKQNRTVEAIGTYSRVGSTTIFDMGKGSEVEKLTVKNQRNGYFETDVVQPGKLSLLSENGDPKGNVNLKFTRK</sequence>
<evidence type="ECO:0008006" key="4">
    <source>
        <dbReference type="Google" id="ProtNLM"/>
    </source>
</evidence>
<dbReference type="Proteomes" id="UP000231019">
    <property type="component" value="Unassembled WGS sequence"/>
</dbReference>
<dbReference type="EMBL" id="PFFQ01000056">
    <property type="protein sequence ID" value="PIW14773.1"/>
    <property type="molecule type" value="Genomic_DNA"/>
</dbReference>
<feature type="signal peptide" evidence="1">
    <location>
        <begin position="1"/>
        <end position="25"/>
    </location>
</feature>
<accession>A0A2M7FZF1</accession>
<comment type="caution">
    <text evidence="2">The sequence shown here is derived from an EMBL/GenBank/DDBJ whole genome shotgun (WGS) entry which is preliminary data.</text>
</comment>
<organism evidence="2 3">
    <name type="scientific">bacterium (Candidatus Blackallbacteria) CG17_big_fil_post_rev_8_21_14_2_50_48_46</name>
    <dbReference type="NCBI Taxonomy" id="2014261"/>
    <lineage>
        <taxon>Bacteria</taxon>
        <taxon>Candidatus Blackallbacteria</taxon>
    </lineage>
</organism>
<evidence type="ECO:0000256" key="1">
    <source>
        <dbReference type="SAM" id="SignalP"/>
    </source>
</evidence>
<evidence type="ECO:0000313" key="3">
    <source>
        <dbReference type="Proteomes" id="UP000231019"/>
    </source>
</evidence>
<feature type="chain" id="PRO_5014682617" description="Lipoprotein" evidence="1">
    <location>
        <begin position="26"/>
        <end position="188"/>
    </location>
</feature>
<proteinExistence type="predicted"/>
<dbReference type="AlphaFoldDB" id="A0A2M7FZF1"/>
<name>A0A2M7FZF1_9BACT</name>
<evidence type="ECO:0000313" key="2">
    <source>
        <dbReference type="EMBL" id="PIW14773.1"/>
    </source>
</evidence>
<reference evidence="2 3" key="1">
    <citation type="submission" date="2017-09" db="EMBL/GenBank/DDBJ databases">
        <title>Depth-based differentiation of microbial function through sediment-hosted aquifers and enrichment of novel symbionts in the deep terrestrial subsurface.</title>
        <authorList>
            <person name="Probst A.J."/>
            <person name="Ladd B."/>
            <person name="Jarett J.K."/>
            <person name="Geller-Mcgrath D.E."/>
            <person name="Sieber C.M."/>
            <person name="Emerson J.B."/>
            <person name="Anantharaman K."/>
            <person name="Thomas B.C."/>
            <person name="Malmstrom R."/>
            <person name="Stieglmeier M."/>
            <person name="Klingl A."/>
            <person name="Woyke T."/>
            <person name="Ryan C.M."/>
            <person name="Banfield J.F."/>
        </authorList>
    </citation>
    <scope>NUCLEOTIDE SEQUENCE [LARGE SCALE GENOMIC DNA]</scope>
    <source>
        <strain evidence="2">CG17_big_fil_post_rev_8_21_14_2_50_48_46</strain>
    </source>
</reference>